<dbReference type="InterPro" id="IPR057246">
    <property type="entry name" value="CARBOXYPEPT_ZN_1"/>
</dbReference>
<dbReference type="OrthoDB" id="3626597at2759"/>
<proteinExistence type="inferred from homology"/>
<keyword evidence="7" id="KW-0378">Hydrolase</keyword>
<dbReference type="InParanoid" id="A0A7R8UHI4"/>
<evidence type="ECO:0000259" key="12">
    <source>
        <dbReference type="PROSITE" id="PS52035"/>
    </source>
</evidence>
<evidence type="ECO:0000313" key="14">
    <source>
        <dbReference type="Proteomes" id="UP000594454"/>
    </source>
</evidence>
<evidence type="ECO:0000256" key="4">
    <source>
        <dbReference type="ARBA" id="ARBA00022670"/>
    </source>
</evidence>
<feature type="domain" description="Peptidase M14" evidence="12">
    <location>
        <begin position="116"/>
        <end position="406"/>
    </location>
</feature>
<dbReference type="FunCoup" id="A0A7R8UHI4">
    <property type="interactions" value="13"/>
</dbReference>
<comment type="similarity">
    <text evidence="2 10">Belongs to the peptidase M14 family.</text>
</comment>
<keyword evidence="14" id="KW-1185">Reference proteome</keyword>
<dbReference type="GO" id="GO:0006508">
    <property type="term" value="P:proteolysis"/>
    <property type="evidence" value="ECO:0007669"/>
    <property type="project" value="UniProtKB-KW"/>
</dbReference>
<evidence type="ECO:0000256" key="10">
    <source>
        <dbReference type="PROSITE-ProRule" id="PRU01379"/>
    </source>
</evidence>
<dbReference type="EMBL" id="LR899010">
    <property type="protein sequence ID" value="CAD7080708.1"/>
    <property type="molecule type" value="Genomic_DNA"/>
</dbReference>
<dbReference type="PANTHER" id="PTHR11705">
    <property type="entry name" value="PROTEASE FAMILY M14 CARBOXYPEPTIDASE A,B"/>
    <property type="match status" value="1"/>
</dbReference>
<keyword evidence="5" id="KW-0479">Metal-binding</keyword>
<dbReference type="SUPFAM" id="SSF53187">
    <property type="entry name" value="Zn-dependent exopeptidases"/>
    <property type="match status" value="1"/>
</dbReference>
<dbReference type="PROSITE" id="PS00132">
    <property type="entry name" value="CARBOXYPEPT_ZN_1"/>
    <property type="match status" value="1"/>
</dbReference>
<sequence>MFVILIFLFTTISYGYSEQKDYSRYKKFYVNHANESIYRYMIDLAESHDNLDFWLLARNTSIILVPPELDNEMQQELENIGAVYKDTLLAVEENQICEERCEPYRSKRQSTGFFNNFHRYDAIVQYLQFLAAKYPDHAKFDSVAKTAGGRHLAVLRIAPYRRVGKKLVYIQGGSHAREWISISTVLYFVTELLENFNYYQNYLKGIEIGVVPVLNPDGYEYTHTRDRLWRKNLNFPPGGYCRGVDLNRNFGFKWGYIGASRNPCSEVYSGRLPFSEAETEWVRRYLVNNQYRTKLVIDVHSFGKYLFYPWGYQLGSAPTKATLHQIGQQVAKAIYKYRGTKYSVGTASQLLYKAAGGLDDYAYGALGVPLSYTFELPGSSFRNNPRDIIPIGKETTAGFIEFIKIVNGLS</sequence>
<evidence type="ECO:0000256" key="5">
    <source>
        <dbReference type="ARBA" id="ARBA00022723"/>
    </source>
</evidence>
<dbReference type="PRINTS" id="PR00765">
    <property type="entry name" value="CRBOXYPTASEA"/>
</dbReference>
<keyword evidence="4" id="KW-0645">Protease</keyword>
<reference evidence="13 14" key="1">
    <citation type="submission" date="2020-11" db="EMBL/GenBank/DDBJ databases">
        <authorList>
            <person name="Wallbank WR R."/>
            <person name="Pardo Diaz C."/>
            <person name="Kozak K."/>
            <person name="Martin S."/>
            <person name="Jiggins C."/>
            <person name="Moest M."/>
            <person name="Warren A I."/>
            <person name="Generalovic N T."/>
            <person name="Byers J.R.P. K."/>
            <person name="Montejo-Kovacevich G."/>
            <person name="Yen C E."/>
        </authorList>
    </citation>
    <scope>NUCLEOTIDE SEQUENCE [LARGE SCALE GENOMIC DNA]</scope>
</reference>
<dbReference type="InterPro" id="IPR000834">
    <property type="entry name" value="Peptidase_M14"/>
</dbReference>
<comment type="cofactor">
    <cofactor evidence="1">
        <name>Zn(2+)</name>
        <dbReference type="ChEBI" id="CHEBI:29105"/>
    </cofactor>
</comment>
<dbReference type="GO" id="GO:0008270">
    <property type="term" value="F:zinc ion binding"/>
    <property type="evidence" value="ECO:0007669"/>
    <property type="project" value="InterPro"/>
</dbReference>
<dbReference type="GO" id="GO:0005615">
    <property type="term" value="C:extracellular space"/>
    <property type="evidence" value="ECO:0007669"/>
    <property type="project" value="TreeGrafter"/>
</dbReference>
<evidence type="ECO:0000256" key="9">
    <source>
        <dbReference type="ARBA" id="ARBA00023049"/>
    </source>
</evidence>
<gene>
    <name evidence="13" type="ORF">HERILL_LOCUS3849</name>
</gene>
<dbReference type="FunFam" id="3.40.630.10:FF:000084">
    <property type="entry name" value="Carboxypeptidase B2"/>
    <property type="match status" value="1"/>
</dbReference>
<feature type="signal peptide" evidence="11">
    <location>
        <begin position="1"/>
        <end position="17"/>
    </location>
</feature>
<dbReference type="SMART" id="SM00631">
    <property type="entry name" value="Zn_pept"/>
    <property type="match status" value="1"/>
</dbReference>
<dbReference type="AlphaFoldDB" id="A0A7R8UHI4"/>
<dbReference type="Pfam" id="PF00246">
    <property type="entry name" value="Peptidase_M14"/>
    <property type="match status" value="1"/>
</dbReference>
<protein>
    <recommendedName>
        <fullName evidence="12">Peptidase M14 domain-containing protein</fullName>
    </recommendedName>
</protein>
<evidence type="ECO:0000256" key="8">
    <source>
        <dbReference type="ARBA" id="ARBA00022833"/>
    </source>
</evidence>
<feature type="chain" id="PRO_5031476444" description="Peptidase M14 domain-containing protein" evidence="11">
    <location>
        <begin position="18"/>
        <end position="410"/>
    </location>
</feature>
<keyword evidence="8" id="KW-0862">Zinc</keyword>
<evidence type="ECO:0000256" key="7">
    <source>
        <dbReference type="ARBA" id="ARBA00022801"/>
    </source>
</evidence>
<evidence type="ECO:0000256" key="2">
    <source>
        <dbReference type="ARBA" id="ARBA00005988"/>
    </source>
</evidence>
<name>A0A7R8UHI4_HERIL</name>
<evidence type="ECO:0000256" key="6">
    <source>
        <dbReference type="ARBA" id="ARBA00022729"/>
    </source>
</evidence>
<dbReference type="GO" id="GO:0004181">
    <property type="term" value="F:metallocarboxypeptidase activity"/>
    <property type="evidence" value="ECO:0007669"/>
    <property type="project" value="InterPro"/>
</dbReference>
<evidence type="ECO:0000256" key="1">
    <source>
        <dbReference type="ARBA" id="ARBA00001947"/>
    </source>
</evidence>
<dbReference type="OMA" id="GDCESDR"/>
<dbReference type="Proteomes" id="UP000594454">
    <property type="component" value="Chromosome 2"/>
</dbReference>
<dbReference type="PROSITE" id="PS52035">
    <property type="entry name" value="PEPTIDASE_M14"/>
    <property type="match status" value="1"/>
</dbReference>
<keyword evidence="9" id="KW-0482">Metalloprotease</keyword>
<accession>A0A7R8UHI4</accession>
<keyword evidence="3" id="KW-0121">Carboxypeptidase</keyword>
<feature type="active site" description="Proton donor/acceptor" evidence="10">
    <location>
        <position position="375"/>
    </location>
</feature>
<dbReference type="Gene3D" id="3.40.630.10">
    <property type="entry name" value="Zn peptidases"/>
    <property type="match status" value="1"/>
</dbReference>
<evidence type="ECO:0000313" key="13">
    <source>
        <dbReference type="EMBL" id="CAD7080708.1"/>
    </source>
</evidence>
<evidence type="ECO:0000256" key="11">
    <source>
        <dbReference type="SAM" id="SignalP"/>
    </source>
</evidence>
<keyword evidence="6 11" id="KW-0732">Signal</keyword>
<organism evidence="13 14">
    <name type="scientific">Hermetia illucens</name>
    <name type="common">Black soldier fly</name>
    <dbReference type="NCBI Taxonomy" id="343691"/>
    <lineage>
        <taxon>Eukaryota</taxon>
        <taxon>Metazoa</taxon>
        <taxon>Ecdysozoa</taxon>
        <taxon>Arthropoda</taxon>
        <taxon>Hexapoda</taxon>
        <taxon>Insecta</taxon>
        <taxon>Pterygota</taxon>
        <taxon>Neoptera</taxon>
        <taxon>Endopterygota</taxon>
        <taxon>Diptera</taxon>
        <taxon>Brachycera</taxon>
        <taxon>Stratiomyomorpha</taxon>
        <taxon>Stratiomyidae</taxon>
        <taxon>Hermetiinae</taxon>
        <taxon>Hermetia</taxon>
    </lineage>
</organism>
<evidence type="ECO:0000256" key="3">
    <source>
        <dbReference type="ARBA" id="ARBA00022645"/>
    </source>
</evidence>
<dbReference type="PANTHER" id="PTHR11705:SF91">
    <property type="entry name" value="FI01817P-RELATED"/>
    <property type="match status" value="1"/>
</dbReference>